<name>A0A645ILZ1_9ZZZZ</name>
<protein>
    <submittedName>
        <fullName evidence="2">Uncharacterized protein</fullName>
    </submittedName>
</protein>
<dbReference type="AlphaFoldDB" id="A0A645ILZ1"/>
<accession>A0A645ILZ1</accession>
<comment type="caution">
    <text evidence="2">The sequence shown here is derived from an EMBL/GenBank/DDBJ whole genome shotgun (WGS) entry which is preliminary data.</text>
</comment>
<keyword evidence="1" id="KW-0812">Transmembrane</keyword>
<evidence type="ECO:0000313" key="2">
    <source>
        <dbReference type="EMBL" id="MPN52335.1"/>
    </source>
</evidence>
<keyword evidence="1" id="KW-0472">Membrane</keyword>
<sequence length="153" mass="17558">MRQWEDCFSVSLRRAVVFRSAVLRDSEVRREGFCFSAMVSFLRLIFLSCPLGRTFLSYILYKDFRPPSTKKDKITNCSQLYVHFSSGLTGASLFRIIMSADEPVSGLIHGGNCPAIPWEQPSFAISLRLHCRYNPYAQGLRIYFVPIQTRMSD</sequence>
<reference evidence="2" key="1">
    <citation type="submission" date="2019-08" db="EMBL/GenBank/DDBJ databases">
        <authorList>
            <person name="Kucharzyk K."/>
            <person name="Murdoch R.W."/>
            <person name="Higgins S."/>
            <person name="Loffler F."/>
        </authorList>
    </citation>
    <scope>NUCLEOTIDE SEQUENCE</scope>
</reference>
<gene>
    <name evidence="2" type="ORF">SDC9_199991</name>
</gene>
<feature type="transmembrane region" description="Helical" evidence="1">
    <location>
        <begin position="41"/>
        <end position="61"/>
    </location>
</feature>
<keyword evidence="1" id="KW-1133">Transmembrane helix</keyword>
<evidence type="ECO:0000256" key="1">
    <source>
        <dbReference type="SAM" id="Phobius"/>
    </source>
</evidence>
<dbReference type="EMBL" id="VSSQ01118343">
    <property type="protein sequence ID" value="MPN52335.1"/>
    <property type="molecule type" value="Genomic_DNA"/>
</dbReference>
<organism evidence="2">
    <name type="scientific">bioreactor metagenome</name>
    <dbReference type="NCBI Taxonomy" id="1076179"/>
    <lineage>
        <taxon>unclassified sequences</taxon>
        <taxon>metagenomes</taxon>
        <taxon>ecological metagenomes</taxon>
    </lineage>
</organism>
<proteinExistence type="predicted"/>